<gene>
    <name evidence="4" type="ORF">CYCCA115_LOCUS8360</name>
</gene>
<feature type="domain" description="DUF6824" evidence="3">
    <location>
        <begin position="23"/>
        <end position="108"/>
    </location>
</feature>
<evidence type="ECO:0000313" key="5">
    <source>
        <dbReference type="Proteomes" id="UP001295423"/>
    </source>
</evidence>
<dbReference type="EMBL" id="CAKOGP040001113">
    <property type="protein sequence ID" value="CAJ1943279.1"/>
    <property type="molecule type" value="Genomic_DNA"/>
</dbReference>
<feature type="region of interest" description="Disordered" evidence="2">
    <location>
        <begin position="419"/>
        <end position="442"/>
    </location>
</feature>
<dbReference type="SUPFAM" id="SSF82185">
    <property type="entry name" value="Histone H3 K4-specific methyltransferase SET7/9 N-terminal domain"/>
    <property type="match status" value="2"/>
</dbReference>
<feature type="region of interest" description="Disordered" evidence="2">
    <location>
        <begin position="1"/>
        <end position="37"/>
    </location>
</feature>
<evidence type="ECO:0000313" key="4">
    <source>
        <dbReference type="EMBL" id="CAJ1943279.1"/>
    </source>
</evidence>
<keyword evidence="5" id="KW-1185">Reference proteome</keyword>
<feature type="compositionally biased region" description="Basic residues" evidence="2">
    <location>
        <begin position="497"/>
        <end position="507"/>
    </location>
</feature>
<comment type="caution">
    <text evidence="4">The sequence shown here is derived from an EMBL/GenBank/DDBJ whole genome shotgun (WGS) entry which is preliminary data.</text>
</comment>
<protein>
    <recommendedName>
        <fullName evidence="3">DUF6824 domain-containing protein</fullName>
    </recommendedName>
</protein>
<dbReference type="PANTHER" id="PTHR23084">
    <property type="entry name" value="PHOSPHATIDYLINOSITOL-4-PHOSPHATE 5-KINASE RELATED"/>
    <property type="match status" value="1"/>
</dbReference>
<dbReference type="InterPro" id="IPR003409">
    <property type="entry name" value="MORN"/>
</dbReference>
<sequence>MTSNPEPMASNPEPEPNPDYDIRPGQESASRQHPGNKNFLELVKASYEDYYRAGRAGKNAEGSEKGRIEFSIVKAVHDKGGRFLTKDDNGNLVPMTVREAMIKTRAALIGLHFRRRRVAAAKAAAKTASHAATDTRTQATGSTSHISLMAVETSQEEELEAYCRNQNMSSEEYLEYLDSTKLEEDVATVKSNSDRSAIASVLSNMSLTFDELKDMVDKIECVTDMELPGNNFYTGSIMNSLPYGRGLMTYKNGRIASGDWVMGKLHGQAFVLHEDGGYYYGLYSEDKEVGCGVRYHTDGSTFVASVANAASSNLTRIDRLPDMNKLAFCTNMELQEGKRYTGSTKFDESTMSYVPHGRGMQMIDKRGQLISGDWYNGKVDGQAFVCYGNGVNGGFFFGTYAGSRRVGYGVRYYADGSKHVGPYSNDKPNGRGKRTYKDGSSEDGDFTDGKLDGYVVKTSRDKIQTVWYYKNGIKRKEWTEKVSRERKDGDVAEASPTKRHKTGTSFI</sequence>
<dbReference type="Proteomes" id="UP001295423">
    <property type="component" value="Unassembled WGS sequence"/>
</dbReference>
<dbReference type="Gene3D" id="2.20.110.10">
    <property type="entry name" value="Histone H3 K4-specific methyltransferase SET7/9 N-terminal domain"/>
    <property type="match status" value="2"/>
</dbReference>
<evidence type="ECO:0000256" key="2">
    <source>
        <dbReference type="SAM" id="MobiDB-lite"/>
    </source>
</evidence>
<keyword evidence="1" id="KW-0677">Repeat</keyword>
<proteinExistence type="predicted"/>
<feature type="compositionally biased region" description="Basic and acidic residues" evidence="2">
    <location>
        <begin position="480"/>
        <end position="490"/>
    </location>
</feature>
<dbReference type="Pfam" id="PF02493">
    <property type="entry name" value="MORN"/>
    <property type="match status" value="4"/>
</dbReference>
<name>A0AAD2CSI1_9STRA</name>
<evidence type="ECO:0000259" key="3">
    <source>
        <dbReference type="Pfam" id="PF20710"/>
    </source>
</evidence>
<dbReference type="AlphaFoldDB" id="A0AAD2CSI1"/>
<dbReference type="Pfam" id="PF20710">
    <property type="entry name" value="DUF6824"/>
    <property type="match status" value="1"/>
</dbReference>
<organism evidence="4 5">
    <name type="scientific">Cylindrotheca closterium</name>
    <dbReference type="NCBI Taxonomy" id="2856"/>
    <lineage>
        <taxon>Eukaryota</taxon>
        <taxon>Sar</taxon>
        <taxon>Stramenopiles</taxon>
        <taxon>Ochrophyta</taxon>
        <taxon>Bacillariophyta</taxon>
        <taxon>Bacillariophyceae</taxon>
        <taxon>Bacillariophycidae</taxon>
        <taxon>Bacillariales</taxon>
        <taxon>Bacillariaceae</taxon>
        <taxon>Cylindrotheca</taxon>
    </lineage>
</organism>
<evidence type="ECO:0000256" key="1">
    <source>
        <dbReference type="ARBA" id="ARBA00022737"/>
    </source>
</evidence>
<reference evidence="4" key="1">
    <citation type="submission" date="2023-08" db="EMBL/GenBank/DDBJ databases">
        <authorList>
            <person name="Audoor S."/>
            <person name="Bilcke G."/>
        </authorList>
    </citation>
    <scope>NUCLEOTIDE SEQUENCE</scope>
</reference>
<dbReference type="PANTHER" id="PTHR23084:SF238">
    <property type="entry name" value="PROTEIN TIC 100"/>
    <property type="match status" value="1"/>
</dbReference>
<accession>A0AAD2CSI1</accession>
<feature type="region of interest" description="Disordered" evidence="2">
    <location>
        <begin position="480"/>
        <end position="507"/>
    </location>
</feature>
<dbReference type="InterPro" id="IPR049227">
    <property type="entry name" value="DUF6824"/>
</dbReference>